<dbReference type="AlphaFoldDB" id="A0A0L8I186"/>
<accession>A0A0L8I186</accession>
<name>A0A0L8I186_OCTBM</name>
<reference evidence="2" key="1">
    <citation type="submission" date="2015-07" db="EMBL/GenBank/DDBJ databases">
        <title>MeaNS - Measles Nucleotide Surveillance Program.</title>
        <authorList>
            <person name="Tran T."/>
            <person name="Druce J."/>
        </authorList>
    </citation>
    <scope>NUCLEOTIDE SEQUENCE</scope>
    <source>
        <strain evidence="2">UCB-OBI-ISO-001</strain>
        <tissue evidence="2">Gonad</tissue>
    </source>
</reference>
<protein>
    <submittedName>
        <fullName evidence="2">Uncharacterized protein</fullName>
    </submittedName>
</protein>
<organism evidence="2">
    <name type="scientific">Octopus bimaculoides</name>
    <name type="common">California two-spotted octopus</name>
    <dbReference type="NCBI Taxonomy" id="37653"/>
    <lineage>
        <taxon>Eukaryota</taxon>
        <taxon>Metazoa</taxon>
        <taxon>Spiralia</taxon>
        <taxon>Lophotrochozoa</taxon>
        <taxon>Mollusca</taxon>
        <taxon>Cephalopoda</taxon>
        <taxon>Coleoidea</taxon>
        <taxon>Octopodiformes</taxon>
        <taxon>Octopoda</taxon>
        <taxon>Incirrata</taxon>
        <taxon>Octopodidae</taxon>
        <taxon>Octopus</taxon>
    </lineage>
</organism>
<evidence type="ECO:0000313" key="2">
    <source>
        <dbReference type="EMBL" id="KOF95184.1"/>
    </source>
</evidence>
<dbReference type="KEGG" id="obi:106867360"/>
<dbReference type="EMBL" id="KQ416787">
    <property type="protein sequence ID" value="KOF95184.1"/>
    <property type="molecule type" value="Genomic_DNA"/>
</dbReference>
<proteinExistence type="predicted"/>
<feature type="region of interest" description="Disordered" evidence="1">
    <location>
        <begin position="252"/>
        <end position="278"/>
    </location>
</feature>
<feature type="compositionally biased region" description="Basic and acidic residues" evidence="1">
    <location>
        <begin position="264"/>
        <end position="278"/>
    </location>
</feature>
<sequence length="519" mass="60797">MNNTQRFLYTQATRPLISGCVEKSEKDPKIIDYKNVFLRPTFKESIVCEAYDMKIPAYTVEVDSDSFWKFLYSNQWKDCCMIRVKPGFLNTDLTTTLASLLKNKKISSHKTVGFIKFRSSDIKEVKPQKYGTIRLEFTYFGRNTQYVGRSKSEEFRKEHYTAKKTKSLKSRLESNLTYQLQRQREIIQNRIKLSEFSEYDKIKSIRLINANLSHFHCSEPINLRDVLDTGDSPKEKLASVFKPTATTVQKTIKSQPILQRPKHTRETKGKGKDPQHDESLFNQTYLQPISSHNMSFKILGSIIRHEDKQKTLGYKVRMSKLFLSDKLLNKTHNMLEKTVLDAELRPKHKSVDLPTETKIVESVGSTISYSKWKNFSELVYGIVGSQELLRTLLNSHPECPKTKYKKLHARLSERGKLDRIFRRRGRTRCLKWMKHQTLKADDEMMDEKDETEEIFEIYKASNILSTQHNIKEIQIIQEKLLESLGRFVVRQELLCFSNGFSTIRTLVFIRPSLFMEVYF</sequence>
<evidence type="ECO:0000256" key="1">
    <source>
        <dbReference type="SAM" id="MobiDB-lite"/>
    </source>
</evidence>
<dbReference type="OrthoDB" id="10340326at2759"/>
<gene>
    <name evidence="2" type="ORF">OCBIM_22039278mg</name>
</gene>